<dbReference type="Pfam" id="PF07995">
    <property type="entry name" value="GSDH"/>
    <property type="match status" value="1"/>
</dbReference>
<organism evidence="2 3">
    <name type="scientific">Hoyosella rhizosphaerae</name>
    <dbReference type="NCBI Taxonomy" id="1755582"/>
    <lineage>
        <taxon>Bacteria</taxon>
        <taxon>Bacillati</taxon>
        <taxon>Actinomycetota</taxon>
        <taxon>Actinomycetes</taxon>
        <taxon>Mycobacteriales</taxon>
        <taxon>Hoyosellaceae</taxon>
        <taxon>Hoyosella</taxon>
    </lineage>
</organism>
<dbReference type="InterPro" id="IPR011042">
    <property type="entry name" value="6-blade_b-propeller_TolB-like"/>
</dbReference>
<reference evidence="2" key="1">
    <citation type="journal article" date="2014" name="Int. J. Syst. Evol. Microbiol.">
        <title>Complete genome sequence of Corynebacterium casei LMG S-19264T (=DSM 44701T), isolated from a smear-ripened cheese.</title>
        <authorList>
            <consortium name="US DOE Joint Genome Institute (JGI-PGF)"/>
            <person name="Walter F."/>
            <person name="Albersmeier A."/>
            <person name="Kalinowski J."/>
            <person name="Ruckert C."/>
        </authorList>
    </citation>
    <scope>NUCLEOTIDE SEQUENCE</scope>
    <source>
        <strain evidence="2">CGMCC 1.15478</strain>
    </source>
</reference>
<dbReference type="EMBL" id="BMJH01000002">
    <property type="protein sequence ID" value="GGC66934.1"/>
    <property type="molecule type" value="Genomic_DNA"/>
</dbReference>
<dbReference type="InterPro" id="IPR012938">
    <property type="entry name" value="Glc/Sorbosone_DH"/>
</dbReference>
<keyword evidence="3" id="KW-1185">Reference proteome</keyword>
<dbReference type="SUPFAM" id="SSF50952">
    <property type="entry name" value="Soluble quinoprotein glucose dehydrogenase"/>
    <property type="match status" value="1"/>
</dbReference>
<evidence type="ECO:0000259" key="1">
    <source>
        <dbReference type="Pfam" id="PF07995"/>
    </source>
</evidence>
<gene>
    <name evidence="2" type="ORF">GCM10011410_19480</name>
</gene>
<proteinExistence type="predicted"/>
<name>A0A916UCL5_9ACTN</name>
<dbReference type="AlphaFoldDB" id="A0A916UCL5"/>
<dbReference type="Gene3D" id="2.120.10.30">
    <property type="entry name" value="TolB, C-terminal domain"/>
    <property type="match status" value="1"/>
</dbReference>
<sequence>MRRTIAVIAVTSALTAGCGAQRSTEPANAATTIADRLSVPWDIDFLPDGTPLVTERDTGNIKSLQNGSAATIGTIADIDNEGEGGLLGLAVSPTFNDDQYVYLYFTAAEDNRIVRAEHRDGQLVNLNPILKGIPRARIHNGGALIFGPDNFLYAATGDAAEPALAQDPNSLAGKILRITTDGKAAANNPTPGSPIFSLGHRNIQGLTFDSDNQLWASELGANAWDELNLITPGGNYGWPRVEGISDDDQFLNPIHVWRPTDASPAGIAILDDTLYMAALRGQRLWAVPLNGDAQPYALHTNHYGRLRAVTTTPQGELWVSTSNRDGRGNPATLDDRILRINPESGSGSGE</sequence>
<feature type="domain" description="Glucose/Sorbosone dehydrogenase" evidence="1">
    <location>
        <begin position="37"/>
        <end position="327"/>
    </location>
</feature>
<dbReference type="InterPro" id="IPR011041">
    <property type="entry name" value="Quinoprot_gluc/sorb_DH_b-prop"/>
</dbReference>
<accession>A0A916UCL5</accession>
<evidence type="ECO:0000313" key="2">
    <source>
        <dbReference type="EMBL" id="GGC66934.1"/>
    </source>
</evidence>
<reference evidence="2" key="2">
    <citation type="submission" date="2020-09" db="EMBL/GenBank/DDBJ databases">
        <authorList>
            <person name="Sun Q."/>
            <person name="Zhou Y."/>
        </authorList>
    </citation>
    <scope>NUCLEOTIDE SEQUENCE</scope>
    <source>
        <strain evidence="2">CGMCC 1.15478</strain>
    </source>
</reference>
<dbReference type="Proteomes" id="UP000641514">
    <property type="component" value="Unassembled WGS sequence"/>
</dbReference>
<dbReference type="PROSITE" id="PS51257">
    <property type="entry name" value="PROKAR_LIPOPROTEIN"/>
    <property type="match status" value="1"/>
</dbReference>
<evidence type="ECO:0000313" key="3">
    <source>
        <dbReference type="Proteomes" id="UP000641514"/>
    </source>
</evidence>
<dbReference type="PANTHER" id="PTHR19328">
    <property type="entry name" value="HEDGEHOG-INTERACTING PROTEIN"/>
    <property type="match status" value="1"/>
</dbReference>
<comment type="caution">
    <text evidence="2">The sequence shown here is derived from an EMBL/GenBank/DDBJ whole genome shotgun (WGS) entry which is preliminary data.</text>
</comment>
<dbReference type="PANTHER" id="PTHR19328:SF13">
    <property type="entry name" value="HIPL1 PROTEIN"/>
    <property type="match status" value="1"/>
</dbReference>
<protein>
    <submittedName>
        <fullName evidence="2">Oxidoreductase</fullName>
    </submittedName>
</protein>